<dbReference type="Gene3D" id="3.30.420.10">
    <property type="entry name" value="Ribonuclease H-like superfamily/Ribonuclease H"/>
    <property type="match status" value="1"/>
</dbReference>
<feature type="region of interest" description="Disordered" evidence="2">
    <location>
        <begin position="407"/>
        <end position="619"/>
    </location>
</feature>
<feature type="domain" description="DDE-1" evidence="3">
    <location>
        <begin position="219"/>
        <end position="347"/>
    </location>
</feature>
<proteinExistence type="predicted"/>
<dbReference type="Pfam" id="PF03184">
    <property type="entry name" value="DDE_1"/>
    <property type="match status" value="1"/>
</dbReference>
<dbReference type="GO" id="GO:0005634">
    <property type="term" value="C:nucleus"/>
    <property type="evidence" value="ECO:0007669"/>
    <property type="project" value="UniProtKB-SubCell"/>
</dbReference>
<dbReference type="Pfam" id="PF05225">
    <property type="entry name" value="HTH_psq"/>
    <property type="match status" value="1"/>
</dbReference>
<feature type="compositionally biased region" description="Low complexity" evidence="2">
    <location>
        <begin position="525"/>
        <end position="539"/>
    </location>
</feature>
<evidence type="ECO:0000259" key="3">
    <source>
        <dbReference type="Pfam" id="PF03184"/>
    </source>
</evidence>
<dbReference type="AlphaFoldDB" id="A0AAV8YRZ1"/>
<reference evidence="5" key="1">
    <citation type="journal article" date="2023" name="Insect Mol. Biol.">
        <title>Genome sequencing provides insights into the evolution of gene families encoding plant cell wall-degrading enzymes in longhorned beetles.</title>
        <authorList>
            <person name="Shin N.R."/>
            <person name="Okamura Y."/>
            <person name="Kirsch R."/>
            <person name="Pauchet Y."/>
        </authorList>
    </citation>
    <scope>NUCLEOTIDE SEQUENCE</scope>
    <source>
        <strain evidence="5">AMC_N1</strain>
    </source>
</reference>
<evidence type="ECO:0000313" key="6">
    <source>
        <dbReference type="Proteomes" id="UP001162162"/>
    </source>
</evidence>
<feature type="compositionally biased region" description="Low complexity" evidence="2">
    <location>
        <begin position="599"/>
        <end position="608"/>
    </location>
</feature>
<dbReference type="InterPro" id="IPR036397">
    <property type="entry name" value="RNaseH_sf"/>
</dbReference>
<dbReference type="InterPro" id="IPR009057">
    <property type="entry name" value="Homeodomain-like_sf"/>
</dbReference>
<dbReference type="PANTHER" id="PTHR19303">
    <property type="entry name" value="TRANSPOSON"/>
    <property type="match status" value="1"/>
</dbReference>
<feature type="domain" description="HTH psq-type" evidence="4">
    <location>
        <begin position="29"/>
        <end position="66"/>
    </location>
</feature>
<evidence type="ECO:0000256" key="2">
    <source>
        <dbReference type="SAM" id="MobiDB-lite"/>
    </source>
</evidence>
<dbReference type="InterPro" id="IPR007889">
    <property type="entry name" value="HTH_Psq"/>
</dbReference>
<dbReference type="SUPFAM" id="SSF46689">
    <property type="entry name" value="Homeodomain-like"/>
    <property type="match status" value="1"/>
</dbReference>
<comment type="caution">
    <text evidence="5">The sequence shown here is derived from an EMBL/GenBank/DDBJ whole genome shotgun (WGS) entry which is preliminary data.</text>
</comment>
<dbReference type="InterPro" id="IPR004875">
    <property type="entry name" value="DDE_SF_endonuclease_dom"/>
</dbReference>
<dbReference type="InterPro" id="IPR050863">
    <property type="entry name" value="CenT-Element_Derived"/>
</dbReference>
<feature type="compositionally biased region" description="Acidic residues" evidence="2">
    <location>
        <begin position="575"/>
        <end position="584"/>
    </location>
</feature>
<dbReference type="GO" id="GO:0003677">
    <property type="term" value="F:DNA binding"/>
    <property type="evidence" value="ECO:0007669"/>
    <property type="project" value="InterPro"/>
</dbReference>
<dbReference type="PANTHER" id="PTHR19303:SF74">
    <property type="entry name" value="POGO TRANSPOSABLE ELEMENT WITH KRAB DOMAIN"/>
    <property type="match status" value="1"/>
</dbReference>
<evidence type="ECO:0000256" key="1">
    <source>
        <dbReference type="ARBA" id="ARBA00004123"/>
    </source>
</evidence>
<feature type="compositionally biased region" description="Polar residues" evidence="2">
    <location>
        <begin position="587"/>
        <end position="598"/>
    </location>
</feature>
<organism evidence="5 6">
    <name type="scientific">Aromia moschata</name>
    <dbReference type="NCBI Taxonomy" id="1265417"/>
    <lineage>
        <taxon>Eukaryota</taxon>
        <taxon>Metazoa</taxon>
        <taxon>Ecdysozoa</taxon>
        <taxon>Arthropoda</taxon>
        <taxon>Hexapoda</taxon>
        <taxon>Insecta</taxon>
        <taxon>Pterygota</taxon>
        <taxon>Neoptera</taxon>
        <taxon>Endopterygota</taxon>
        <taxon>Coleoptera</taxon>
        <taxon>Polyphaga</taxon>
        <taxon>Cucujiformia</taxon>
        <taxon>Chrysomeloidea</taxon>
        <taxon>Cerambycidae</taxon>
        <taxon>Cerambycinae</taxon>
        <taxon>Callichromatini</taxon>
        <taxon>Aromia</taxon>
    </lineage>
</organism>
<feature type="compositionally biased region" description="Acidic residues" evidence="2">
    <location>
        <begin position="427"/>
        <end position="437"/>
    </location>
</feature>
<gene>
    <name evidence="5" type="ORF">NQ318_023565</name>
</gene>
<accession>A0AAV8YRZ1</accession>
<feature type="compositionally biased region" description="Polar residues" evidence="2">
    <location>
        <begin position="457"/>
        <end position="481"/>
    </location>
</feature>
<name>A0AAV8YRZ1_9CUCU</name>
<dbReference type="Gene3D" id="1.10.10.60">
    <property type="entry name" value="Homeodomain-like"/>
    <property type="match status" value="1"/>
</dbReference>
<evidence type="ECO:0000259" key="4">
    <source>
        <dbReference type="Pfam" id="PF05225"/>
    </source>
</evidence>
<sequence length="692" mass="77863">MFRIQGCLEFTKRNWGPQGKCNYAKTYVERAVAAVRRGSMSMRQASVQYGVPYSTIQRRFHGTHSLKYGRQLVLSRLKALVEQEDRIKTSLQLCAEWGFPLKSNDVRGVVQQYLNKIGVTERRFKDNLPGLDWFKSFMKRHPELTIKLAENTKRVRAGLSYEMIQEYFQHLEKSIANIPPFNIINYDETNFADDPGSVKVVTKRGAKHTHRTIDSSKSSTTVMFAVAADGTLLPPYVVYKAKHSYEGWTQGGIEGSRYNRSVSGWFDSELFEDWFRTIAIPYFRTLNGPKVLIGDNLNSHITNSVIEECENNEIKFVLLPPNSTHLLQPLYVAYFRPLKACWRKFWKSGKLSIAVSKACGIYPLDPNKVLNKIPRNNPANETDHNEQAWTQAMIEHLDRLKASTATAVKRETEIEEEEEPASNFLDMSEDSDKENENESMSGPSTSVDPFDRDSDESTLQKTNQRQSLKSQESTNQLSVLENMTLEGARGKKSLVRPSTSNVRESTPPPRSPLIARELSTPPRAASPVPGPSTSSPSAAGFVSPRRPSRISHLRDSTATAPKLRNRYAPLSNAADDMETDDEEQPQGKAQQKSSSKVSTAAKPKQTTKAPPPIILTGRAKRGPGLHQALLEEIRIHIKKDFYIKYADKTHAFVLRGLHGEPPLDEIKDDLEGQGVPVKEVMPMSSTINPLYL</sequence>
<protein>
    <recommendedName>
        <fullName evidence="7">HTH CENPB-type domain-containing protein</fullName>
    </recommendedName>
</protein>
<feature type="non-terminal residue" evidence="5">
    <location>
        <position position="692"/>
    </location>
</feature>
<dbReference type="EMBL" id="JAPWTK010000056">
    <property type="protein sequence ID" value="KAJ8953446.1"/>
    <property type="molecule type" value="Genomic_DNA"/>
</dbReference>
<evidence type="ECO:0000313" key="5">
    <source>
        <dbReference type="EMBL" id="KAJ8953446.1"/>
    </source>
</evidence>
<evidence type="ECO:0008006" key="7">
    <source>
        <dbReference type="Google" id="ProtNLM"/>
    </source>
</evidence>
<keyword evidence="6" id="KW-1185">Reference proteome</keyword>
<dbReference type="Proteomes" id="UP001162162">
    <property type="component" value="Unassembled WGS sequence"/>
</dbReference>
<comment type="subcellular location">
    <subcellularLocation>
        <location evidence="1">Nucleus</location>
    </subcellularLocation>
</comment>